<dbReference type="AlphaFoldDB" id="A0A9N9EVW7"/>
<comment type="caution">
    <text evidence="1">The sequence shown here is derived from an EMBL/GenBank/DDBJ whole genome shotgun (WGS) entry which is preliminary data.</text>
</comment>
<organism evidence="1 2">
    <name type="scientific">Ambispora leptoticha</name>
    <dbReference type="NCBI Taxonomy" id="144679"/>
    <lineage>
        <taxon>Eukaryota</taxon>
        <taxon>Fungi</taxon>
        <taxon>Fungi incertae sedis</taxon>
        <taxon>Mucoromycota</taxon>
        <taxon>Glomeromycotina</taxon>
        <taxon>Glomeromycetes</taxon>
        <taxon>Archaeosporales</taxon>
        <taxon>Ambisporaceae</taxon>
        <taxon>Ambispora</taxon>
    </lineage>
</organism>
<accession>A0A9N9EVW7</accession>
<keyword evidence="2" id="KW-1185">Reference proteome</keyword>
<dbReference type="OrthoDB" id="2434299at2759"/>
<dbReference type="Proteomes" id="UP000789508">
    <property type="component" value="Unassembled WGS sequence"/>
</dbReference>
<reference evidence="1" key="1">
    <citation type="submission" date="2021-06" db="EMBL/GenBank/DDBJ databases">
        <authorList>
            <person name="Kallberg Y."/>
            <person name="Tangrot J."/>
            <person name="Rosling A."/>
        </authorList>
    </citation>
    <scope>NUCLEOTIDE SEQUENCE</scope>
    <source>
        <strain evidence="1">FL130A</strain>
    </source>
</reference>
<name>A0A9N9EVW7_9GLOM</name>
<proteinExistence type="predicted"/>
<evidence type="ECO:0000313" key="2">
    <source>
        <dbReference type="Proteomes" id="UP000789508"/>
    </source>
</evidence>
<sequence>MDDDVKLWRETLDGVSFVGIQFAGTDIRLNVLVKDFAGIPRYFHLDHSEIPLTPHTLHTKSFGNHPTVFIPAS</sequence>
<protein>
    <submittedName>
        <fullName evidence="1">3364_t:CDS:1</fullName>
    </submittedName>
</protein>
<dbReference type="EMBL" id="CAJVPS010000583">
    <property type="protein sequence ID" value="CAG8496318.1"/>
    <property type="molecule type" value="Genomic_DNA"/>
</dbReference>
<gene>
    <name evidence="1" type="ORF">ALEPTO_LOCUS3248</name>
</gene>
<evidence type="ECO:0000313" key="1">
    <source>
        <dbReference type="EMBL" id="CAG8496318.1"/>
    </source>
</evidence>